<dbReference type="InterPro" id="IPR027417">
    <property type="entry name" value="P-loop_NTPase"/>
</dbReference>
<dbReference type="EMBL" id="CP144746">
    <property type="protein sequence ID" value="WVZ58712.1"/>
    <property type="molecule type" value="Genomic_DNA"/>
</dbReference>
<evidence type="ECO:0000313" key="1">
    <source>
        <dbReference type="EMBL" id="WVZ58712.1"/>
    </source>
</evidence>
<accession>A0AAQ3SRR9</accession>
<evidence type="ECO:0000313" key="2">
    <source>
        <dbReference type="Proteomes" id="UP001341281"/>
    </source>
</evidence>
<protein>
    <recommendedName>
        <fullName evidence="3">DEAD/DEAH box helicase domain-containing protein</fullName>
    </recommendedName>
</protein>
<proteinExistence type="predicted"/>
<keyword evidence="2" id="KW-1185">Reference proteome</keyword>
<sequence>MWRWSGGGGQGRGGAGACACGVLGVAALAAPRLRGYLLPHSSLSLSVAALVPISTSSSGSDLCRRGRTYSGSCAVPCGSTCDTLEPGYLAALLSSSGGKGKRMRPLQPRQVHPSTGGEGAAFHTLSDQGACFTVHRQGVLCQLCISGKRVCEDIRRLENRVCIVSATPSRVYDMIKRTLQTRAIKILVL</sequence>
<dbReference type="Gene3D" id="3.40.50.300">
    <property type="entry name" value="P-loop containing nucleotide triphosphate hydrolases"/>
    <property type="match status" value="1"/>
</dbReference>
<organism evidence="1 2">
    <name type="scientific">Paspalum notatum var. saurae</name>
    <dbReference type="NCBI Taxonomy" id="547442"/>
    <lineage>
        <taxon>Eukaryota</taxon>
        <taxon>Viridiplantae</taxon>
        <taxon>Streptophyta</taxon>
        <taxon>Embryophyta</taxon>
        <taxon>Tracheophyta</taxon>
        <taxon>Spermatophyta</taxon>
        <taxon>Magnoliopsida</taxon>
        <taxon>Liliopsida</taxon>
        <taxon>Poales</taxon>
        <taxon>Poaceae</taxon>
        <taxon>PACMAD clade</taxon>
        <taxon>Panicoideae</taxon>
        <taxon>Andropogonodae</taxon>
        <taxon>Paspaleae</taxon>
        <taxon>Paspalinae</taxon>
        <taxon>Paspalum</taxon>
    </lineage>
</organism>
<reference evidence="1 2" key="1">
    <citation type="submission" date="2024-02" db="EMBL/GenBank/DDBJ databases">
        <title>High-quality chromosome-scale genome assembly of Pensacola bahiagrass (Paspalum notatum Flugge var. saurae).</title>
        <authorList>
            <person name="Vega J.M."/>
            <person name="Podio M."/>
            <person name="Orjuela J."/>
            <person name="Siena L.A."/>
            <person name="Pessino S.C."/>
            <person name="Combes M.C."/>
            <person name="Mariac C."/>
            <person name="Albertini E."/>
            <person name="Pupilli F."/>
            <person name="Ortiz J.P.A."/>
            <person name="Leblanc O."/>
        </authorList>
    </citation>
    <scope>NUCLEOTIDE SEQUENCE [LARGE SCALE GENOMIC DNA]</scope>
    <source>
        <strain evidence="1">R1</strain>
        <tissue evidence="1">Leaf</tissue>
    </source>
</reference>
<dbReference type="AlphaFoldDB" id="A0AAQ3SRR9"/>
<name>A0AAQ3SRR9_PASNO</name>
<evidence type="ECO:0008006" key="3">
    <source>
        <dbReference type="Google" id="ProtNLM"/>
    </source>
</evidence>
<dbReference type="Proteomes" id="UP001341281">
    <property type="component" value="Chromosome 02"/>
</dbReference>
<gene>
    <name evidence="1" type="ORF">U9M48_008952</name>
</gene>